<sequence>MLPDCLSAEGEQRCRRLLAGATARLRARPAAAAVLVPLCSVRGVPALLYTLRSSRLAGRHKGDVSFPGGKCDPADRDVVHTALRETQEELGMAVPEEQVWGVLRPVHDREKATVVPVLAGVGPVDPQSLRPNPEESPSGGIVIANFTDRLASGIAGSRSSRCSSFLAFHCISLTLGSILHSPELRGEEKTTAVGRNSTSVSIPSTENSFSFWASLSQSYTFLADFGPQDLP</sequence>
<organism evidence="8 9">
    <name type="scientific">Bos taurus</name>
    <name type="common">Bovine</name>
    <dbReference type="NCBI Taxonomy" id="9913"/>
    <lineage>
        <taxon>Eukaryota</taxon>
        <taxon>Metazoa</taxon>
        <taxon>Chordata</taxon>
        <taxon>Craniata</taxon>
        <taxon>Vertebrata</taxon>
        <taxon>Euteleostomi</taxon>
        <taxon>Mammalia</taxon>
        <taxon>Eutheria</taxon>
        <taxon>Laurasiatheria</taxon>
        <taxon>Artiodactyla</taxon>
        <taxon>Ruminantia</taxon>
        <taxon>Pecora</taxon>
        <taxon>Bovidae</taxon>
        <taxon>Bovinae</taxon>
        <taxon>Bos</taxon>
    </lineage>
</organism>
<dbReference type="GeneTree" id="ENSGT00940000162775"/>
<dbReference type="Proteomes" id="UP000009136">
    <property type="component" value="Chromosome 29"/>
</dbReference>
<dbReference type="GO" id="GO:0030145">
    <property type="term" value="F:manganese ion binding"/>
    <property type="evidence" value="ECO:0007669"/>
    <property type="project" value="Ensembl"/>
</dbReference>
<dbReference type="PROSITE" id="PS51462">
    <property type="entry name" value="NUDIX"/>
    <property type="match status" value="1"/>
</dbReference>
<dbReference type="InterPro" id="IPR015797">
    <property type="entry name" value="NUDIX_hydrolase-like_dom_sf"/>
</dbReference>
<proteinExistence type="predicted"/>
<dbReference type="GO" id="GO:1901289">
    <property type="term" value="P:succinyl-CoA catabolic process"/>
    <property type="evidence" value="ECO:0007669"/>
    <property type="project" value="Ensembl"/>
</dbReference>
<evidence type="ECO:0000256" key="1">
    <source>
        <dbReference type="ARBA" id="ARBA00001936"/>
    </source>
</evidence>
<dbReference type="GO" id="GO:0046356">
    <property type="term" value="P:acetyl-CoA catabolic process"/>
    <property type="evidence" value="ECO:0007669"/>
    <property type="project" value="Ensembl"/>
</dbReference>
<dbReference type="GO" id="GO:0015938">
    <property type="term" value="P:coenzyme A catabolic process"/>
    <property type="evidence" value="ECO:0007669"/>
    <property type="project" value="Ensembl"/>
</dbReference>
<dbReference type="GO" id="GO:0000287">
    <property type="term" value="F:magnesium ion binding"/>
    <property type="evidence" value="ECO:0007669"/>
    <property type="project" value="Ensembl"/>
</dbReference>
<protein>
    <recommendedName>
        <fullName evidence="7">Nudix hydrolase domain-containing protein</fullName>
    </recommendedName>
</protein>
<evidence type="ECO:0000256" key="4">
    <source>
        <dbReference type="ARBA" id="ARBA00022801"/>
    </source>
</evidence>
<dbReference type="InterPro" id="IPR045121">
    <property type="entry name" value="CoAse"/>
</dbReference>
<dbReference type="PANTHER" id="PTHR12992:SF11">
    <property type="entry name" value="MITOCHONDRIAL COENZYME A DIPHOSPHATASE NUDT8"/>
    <property type="match status" value="1"/>
</dbReference>
<keyword evidence="3" id="KW-0479">Metal-binding</keyword>
<evidence type="ECO:0000313" key="8">
    <source>
        <dbReference type="Ensembl" id="ENSBTAP00000091376.1"/>
    </source>
</evidence>
<dbReference type="Gene3D" id="3.90.79.10">
    <property type="entry name" value="Nucleoside Triphosphate Pyrophosphohydrolase"/>
    <property type="match status" value="1"/>
</dbReference>
<accession>A0AAA9T4D8</accession>
<dbReference type="AlphaFoldDB" id="A0AAA9T4D8"/>
<dbReference type="PANTHER" id="PTHR12992">
    <property type="entry name" value="NUDIX HYDROLASE"/>
    <property type="match status" value="1"/>
</dbReference>
<feature type="domain" description="Nudix hydrolase" evidence="7">
    <location>
        <begin position="25"/>
        <end position="168"/>
    </location>
</feature>
<dbReference type="GO" id="GO:0036114">
    <property type="term" value="P:medium-chain fatty-acyl-CoA catabolic process"/>
    <property type="evidence" value="ECO:0007669"/>
    <property type="project" value="Ensembl"/>
</dbReference>
<dbReference type="InterPro" id="IPR000086">
    <property type="entry name" value="NUDIX_hydrolase_dom"/>
</dbReference>
<dbReference type="GO" id="GO:2001294">
    <property type="term" value="P:malonyl-CoA catabolic process"/>
    <property type="evidence" value="ECO:0007669"/>
    <property type="project" value="Ensembl"/>
</dbReference>
<dbReference type="GO" id="GO:0044580">
    <property type="term" value="P:butyryl-CoA catabolic process"/>
    <property type="evidence" value="ECO:0007669"/>
    <property type="project" value="Ensembl"/>
</dbReference>
<evidence type="ECO:0000259" key="7">
    <source>
        <dbReference type="PROSITE" id="PS51462"/>
    </source>
</evidence>
<name>A0AAA9T4D8_BOVIN</name>
<keyword evidence="6" id="KW-0464">Manganese</keyword>
<comment type="cofactor">
    <cofactor evidence="1">
        <name>Mn(2+)</name>
        <dbReference type="ChEBI" id="CHEBI:29035"/>
    </cofactor>
</comment>
<dbReference type="GO" id="GO:0010945">
    <property type="term" value="F:coenzyme A diphosphatase activity"/>
    <property type="evidence" value="ECO:0007669"/>
    <property type="project" value="InterPro"/>
</dbReference>
<reference evidence="8" key="3">
    <citation type="submission" date="2025-09" db="UniProtKB">
        <authorList>
            <consortium name="Ensembl"/>
        </authorList>
    </citation>
    <scope>IDENTIFICATION</scope>
    <source>
        <strain evidence="8">Hereford</strain>
    </source>
</reference>
<keyword evidence="5" id="KW-0460">Magnesium</keyword>
<evidence type="ECO:0000256" key="6">
    <source>
        <dbReference type="ARBA" id="ARBA00023211"/>
    </source>
</evidence>
<evidence type="ECO:0000256" key="5">
    <source>
        <dbReference type="ARBA" id="ARBA00022842"/>
    </source>
</evidence>
<dbReference type="SUPFAM" id="SSF55811">
    <property type="entry name" value="Nudix"/>
    <property type="match status" value="1"/>
</dbReference>
<keyword evidence="4" id="KW-0378">Hydrolase</keyword>
<dbReference type="GO" id="GO:1902859">
    <property type="term" value="P:propionyl-CoA catabolic process"/>
    <property type="evidence" value="ECO:0007669"/>
    <property type="project" value="Ensembl"/>
</dbReference>
<comment type="cofactor">
    <cofactor evidence="2">
        <name>Mg(2+)</name>
        <dbReference type="ChEBI" id="CHEBI:18420"/>
    </cofactor>
</comment>
<dbReference type="Ensembl" id="ENSBTAT00000103194.1">
    <property type="protein sequence ID" value="ENSBTAP00000091376.1"/>
    <property type="gene ID" value="ENSBTAG00000059016.2"/>
</dbReference>
<evidence type="ECO:0000313" key="9">
    <source>
        <dbReference type="Proteomes" id="UP000009136"/>
    </source>
</evidence>
<keyword evidence="9" id="KW-1185">Reference proteome</keyword>
<evidence type="ECO:0000256" key="3">
    <source>
        <dbReference type="ARBA" id="ARBA00022723"/>
    </source>
</evidence>
<dbReference type="Pfam" id="PF00293">
    <property type="entry name" value="NUDIX"/>
    <property type="match status" value="1"/>
</dbReference>
<reference evidence="8" key="2">
    <citation type="submission" date="2025-08" db="UniProtKB">
        <authorList>
            <consortium name="Ensembl"/>
        </authorList>
    </citation>
    <scope>IDENTIFICATION</scope>
    <source>
        <strain evidence="8">Hereford</strain>
    </source>
</reference>
<evidence type="ECO:0000256" key="2">
    <source>
        <dbReference type="ARBA" id="ARBA00001946"/>
    </source>
</evidence>
<reference evidence="8" key="1">
    <citation type="submission" date="2018-03" db="EMBL/GenBank/DDBJ databases">
        <title>ARS-UCD1.2.</title>
        <authorList>
            <person name="Rosen B.D."/>
            <person name="Bickhart D.M."/>
            <person name="Koren S."/>
            <person name="Schnabel R.D."/>
            <person name="Hall R."/>
            <person name="Zimin A."/>
            <person name="Dreischer C."/>
            <person name="Schultheiss S."/>
            <person name="Schroeder S.G."/>
            <person name="Elsik C.G."/>
            <person name="Couldrey C."/>
            <person name="Liu G.E."/>
            <person name="Van Tassell C.P."/>
            <person name="Phillippy A.M."/>
            <person name="Smith T.P.L."/>
            <person name="Medrano J.F."/>
        </authorList>
    </citation>
    <scope>NUCLEOTIDE SEQUENCE [LARGE SCALE GENOMIC DNA]</scope>
    <source>
        <strain evidence="8">Hereford</strain>
    </source>
</reference>
<dbReference type="CDD" id="cd03426">
    <property type="entry name" value="NUDIX_CoAse_Nudt7"/>
    <property type="match status" value="1"/>
</dbReference>
<dbReference type="GO" id="GO:0005739">
    <property type="term" value="C:mitochondrion"/>
    <property type="evidence" value="ECO:0007669"/>
    <property type="project" value="Ensembl"/>
</dbReference>